<evidence type="ECO:0000313" key="10">
    <source>
        <dbReference type="EMBL" id="EPX72373.1"/>
    </source>
</evidence>
<reference evidence="10 11" key="1">
    <citation type="journal article" date="2011" name="Science">
        <title>Comparative functional genomics of the fission yeasts.</title>
        <authorList>
            <person name="Rhind N."/>
            <person name="Chen Z."/>
            <person name="Yassour M."/>
            <person name="Thompson D.A."/>
            <person name="Haas B.J."/>
            <person name="Habib N."/>
            <person name="Wapinski I."/>
            <person name="Roy S."/>
            <person name="Lin M.F."/>
            <person name="Heiman D.I."/>
            <person name="Young S.K."/>
            <person name="Furuya K."/>
            <person name="Guo Y."/>
            <person name="Pidoux A."/>
            <person name="Chen H.M."/>
            <person name="Robbertse B."/>
            <person name="Goldberg J.M."/>
            <person name="Aoki K."/>
            <person name="Bayne E.H."/>
            <person name="Berlin A.M."/>
            <person name="Desjardins C.A."/>
            <person name="Dobbs E."/>
            <person name="Dukaj L."/>
            <person name="Fan L."/>
            <person name="FitzGerald M.G."/>
            <person name="French C."/>
            <person name="Gujja S."/>
            <person name="Hansen K."/>
            <person name="Keifenheim D."/>
            <person name="Levin J.Z."/>
            <person name="Mosher R.A."/>
            <person name="Mueller C.A."/>
            <person name="Pfiffner J."/>
            <person name="Priest M."/>
            <person name="Russ C."/>
            <person name="Smialowska A."/>
            <person name="Swoboda P."/>
            <person name="Sykes S.M."/>
            <person name="Vaughn M."/>
            <person name="Vengrova S."/>
            <person name="Yoder R."/>
            <person name="Zeng Q."/>
            <person name="Allshire R."/>
            <person name="Baulcombe D."/>
            <person name="Birren B.W."/>
            <person name="Brown W."/>
            <person name="Ekwall K."/>
            <person name="Kellis M."/>
            <person name="Leatherwood J."/>
            <person name="Levin H."/>
            <person name="Margalit H."/>
            <person name="Martienssen R."/>
            <person name="Nieduszynski C.A."/>
            <person name="Spatafora J.W."/>
            <person name="Friedman N."/>
            <person name="Dalgaard J.Z."/>
            <person name="Baumann P."/>
            <person name="Niki H."/>
            <person name="Regev A."/>
            <person name="Nusbaum C."/>
        </authorList>
    </citation>
    <scope>NUCLEOTIDE SEQUENCE [LARGE SCALE GENOMIC DNA]</scope>
    <source>
        <strain evidence="11">yFS286</strain>
    </source>
</reference>
<dbReference type="GO" id="GO:0035091">
    <property type="term" value="F:phosphatidylinositol binding"/>
    <property type="evidence" value="ECO:0007669"/>
    <property type="project" value="InterPro"/>
</dbReference>
<dbReference type="SUPFAM" id="SSF48464">
    <property type="entry name" value="ENTH/VHS domain"/>
    <property type="match status" value="1"/>
</dbReference>
<dbReference type="CDD" id="cd16998">
    <property type="entry name" value="VHS_GGA_fungi"/>
    <property type="match status" value="1"/>
</dbReference>
<dbReference type="OMA" id="VNDRNPT"/>
<feature type="domain" description="VHS" evidence="7">
    <location>
        <begin position="15"/>
        <end position="151"/>
    </location>
</feature>
<dbReference type="Pfam" id="PF02883">
    <property type="entry name" value="Alpha_adaptinC2"/>
    <property type="match status" value="1"/>
</dbReference>
<evidence type="ECO:0000256" key="2">
    <source>
        <dbReference type="ARBA" id="ARBA00022448"/>
    </source>
</evidence>
<dbReference type="Pfam" id="PF00790">
    <property type="entry name" value="VHS"/>
    <property type="match status" value="1"/>
</dbReference>
<dbReference type="Gene3D" id="2.60.40.1230">
    <property type="match status" value="1"/>
</dbReference>
<dbReference type="eggNOG" id="KOG1087">
    <property type="taxonomic scope" value="Eukaryota"/>
</dbReference>
<dbReference type="AlphaFoldDB" id="S9PY42"/>
<proteinExistence type="predicted"/>
<evidence type="ECO:0000313" key="11">
    <source>
        <dbReference type="Proteomes" id="UP000016088"/>
    </source>
</evidence>
<dbReference type="Gene3D" id="1.20.58.160">
    <property type="match status" value="1"/>
</dbReference>
<comment type="subcellular location">
    <subcellularLocation>
        <location evidence="1">Golgi apparatus</location>
        <location evidence="1">trans-Golgi network</location>
    </subcellularLocation>
</comment>
<accession>S9PY42</accession>
<feature type="domain" description="GAT" evidence="9">
    <location>
        <begin position="178"/>
        <end position="305"/>
    </location>
</feature>
<evidence type="ECO:0000256" key="1">
    <source>
        <dbReference type="ARBA" id="ARBA00004601"/>
    </source>
</evidence>
<dbReference type="GO" id="GO:0043130">
    <property type="term" value="F:ubiquitin binding"/>
    <property type="evidence" value="ECO:0007669"/>
    <property type="project" value="InterPro"/>
</dbReference>
<evidence type="ECO:0000256" key="4">
    <source>
        <dbReference type="ARBA" id="ARBA00023034"/>
    </source>
</evidence>
<dbReference type="InterPro" id="IPR004152">
    <property type="entry name" value="GAT_dom"/>
</dbReference>
<dbReference type="InterPro" id="IPR052653">
    <property type="entry name" value="ARF-binding"/>
</dbReference>
<dbReference type="InterPro" id="IPR038425">
    <property type="entry name" value="GAT_sf"/>
</dbReference>
<dbReference type="PANTHER" id="PTHR47180:SF1">
    <property type="entry name" value="ADP-RIBOSYLATION FACTOR-BINDING PROTEIN GGA1-RELATED"/>
    <property type="match status" value="1"/>
</dbReference>
<dbReference type="PROSITE" id="PS50909">
    <property type="entry name" value="GAT"/>
    <property type="match status" value="1"/>
</dbReference>
<feature type="region of interest" description="Disordered" evidence="6">
    <location>
        <begin position="365"/>
        <end position="398"/>
    </location>
</feature>
<dbReference type="EMBL" id="KE503207">
    <property type="protein sequence ID" value="EPX72373.1"/>
    <property type="molecule type" value="Genomic_DNA"/>
</dbReference>
<dbReference type="RefSeq" id="XP_013018011.1">
    <property type="nucleotide sequence ID" value="XM_013162557.1"/>
</dbReference>
<feature type="domain" description="GAE" evidence="8">
    <location>
        <begin position="425"/>
        <end position="539"/>
    </location>
</feature>
<dbReference type="PROSITE" id="PS50179">
    <property type="entry name" value="VHS"/>
    <property type="match status" value="1"/>
</dbReference>
<evidence type="ECO:0000256" key="6">
    <source>
        <dbReference type="SAM" id="MobiDB-lite"/>
    </source>
</evidence>
<dbReference type="GO" id="GO:0005802">
    <property type="term" value="C:trans-Golgi network"/>
    <property type="evidence" value="ECO:0007669"/>
    <property type="project" value="TreeGrafter"/>
</dbReference>
<evidence type="ECO:0000259" key="8">
    <source>
        <dbReference type="PROSITE" id="PS50180"/>
    </source>
</evidence>
<gene>
    <name evidence="10" type="ORF">SOCG_00137</name>
</gene>
<keyword evidence="3" id="KW-0653">Protein transport</keyword>
<dbReference type="GO" id="GO:0006895">
    <property type="term" value="P:Golgi to endosome transport"/>
    <property type="evidence" value="ECO:0007669"/>
    <property type="project" value="EnsemblFungi"/>
</dbReference>
<evidence type="ECO:0000259" key="7">
    <source>
        <dbReference type="PROSITE" id="PS50179"/>
    </source>
</evidence>
<dbReference type="InterPro" id="IPR013041">
    <property type="entry name" value="Clathrin_app_Ig-like_sf"/>
</dbReference>
<keyword evidence="4" id="KW-0333">Golgi apparatus</keyword>
<dbReference type="Pfam" id="PF03127">
    <property type="entry name" value="GAT"/>
    <property type="match status" value="1"/>
</dbReference>
<dbReference type="SUPFAM" id="SSF89009">
    <property type="entry name" value="GAT-like domain"/>
    <property type="match status" value="1"/>
</dbReference>
<evidence type="ECO:0000259" key="9">
    <source>
        <dbReference type="PROSITE" id="PS50909"/>
    </source>
</evidence>
<feature type="compositionally biased region" description="Low complexity" evidence="6">
    <location>
        <begin position="367"/>
        <end position="380"/>
    </location>
</feature>
<keyword evidence="2" id="KW-0813">Transport</keyword>
<dbReference type="PROSITE" id="PS50180">
    <property type="entry name" value="GAE"/>
    <property type="match status" value="1"/>
</dbReference>
<dbReference type="FunFam" id="1.25.40.90:FF:000008">
    <property type="entry name" value="VHS domain protein"/>
    <property type="match status" value="1"/>
</dbReference>
<dbReference type="SMART" id="SM00288">
    <property type="entry name" value="VHS"/>
    <property type="match status" value="1"/>
</dbReference>
<dbReference type="PANTHER" id="PTHR47180">
    <property type="entry name" value="ADP-RIBOSYLATION FACTOR-BINDING PROTEIN GGA1-RELATED"/>
    <property type="match status" value="1"/>
</dbReference>
<dbReference type="Gene3D" id="1.25.40.90">
    <property type="match status" value="1"/>
</dbReference>
<organism evidence="10 11">
    <name type="scientific">Schizosaccharomyces octosporus (strain yFS286)</name>
    <name type="common">Fission yeast</name>
    <name type="synonym">Octosporomyces octosporus</name>
    <dbReference type="NCBI Taxonomy" id="483514"/>
    <lineage>
        <taxon>Eukaryota</taxon>
        <taxon>Fungi</taxon>
        <taxon>Dikarya</taxon>
        <taxon>Ascomycota</taxon>
        <taxon>Taphrinomycotina</taxon>
        <taxon>Schizosaccharomycetes</taxon>
        <taxon>Schizosaccharomycetales</taxon>
        <taxon>Schizosaccharomycetaceae</taxon>
        <taxon>Schizosaccharomyces</taxon>
    </lineage>
</organism>
<keyword evidence="11" id="KW-1185">Reference proteome</keyword>
<dbReference type="SMART" id="SM00809">
    <property type="entry name" value="Alpha_adaptinC2"/>
    <property type="match status" value="1"/>
</dbReference>
<name>S9PY42_SCHOY</name>
<dbReference type="GeneID" id="25029121"/>
<dbReference type="InterPro" id="IPR008942">
    <property type="entry name" value="ENTH_VHS"/>
</dbReference>
<dbReference type="Proteomes" id="UP000016088">
    <property type="component" value="Unassembled WGS sequence"/>
</dbReference>
<dbReference type="CDD" id="cd14235">
    <property type="entry name" value="GAT_GGA_fungi"/>
    <property type="match status" value="1"/>
</dbReference>
<dbReference type="InterPro" id="IPR008153">
    <property type="entry name" value="GAE_dom"/>
</dbReference>
<comment type="function">
    <text evidence="5">May play a role in the regulation of membrane traffic through the trans-Golgi network.</text>
</comment>
<dbReference type="SUPFAM" id="SSF49348">
    <property type="entry name" value="Clathrin adaptor appendage domain"/>
    <property type="match status" value="1"/>
</dbReference>
<dbReference type="GO" id="GO:0005829">
    <property type="term" value="C:cytosol"/>
    <property type="evidence" value="ECO:0007669"/>
    <property type="project" value="GOC"/>
</dbReference>
<dbReference type="GO" id="GO:0006896">
    <property type="term" value="P:Golgi to vacuole transport"/>
    <property type="evidence" value="ECO:0007669"/>
    <property type="project" value="EnsemblFungi"/>
</dbReference>
<dbReference type="InterPro" id="IPR002014">
    <property type="entry name" value="VHS_dom"/>
</dbReference>
<dbReference type="InterPro" id="IPR008152">
    <property type="entry name" value="Clathrin_a/b/g-adaptin_app_Ig"/>
</dbReference>
<protein>
    <submittedName>
        <fullName evidence="10">Adaptin</fullName>
    </submittedName>
</protein>
<dbReference type="VEuPathDB" id="FungiDB:SOCG_00137"/>
<evidence type="ECO:0000256" key="3">
    <source>
        <dbReference type="ARBA" id="ARBA00022927"/>
    </source>
</evidence>
<dbReference type="GO" id="GO:0043328">
    <property type="term" value="P:protein transport to vacuole involved in ubiquitin-dependent protein catabolic process via the multivesicular body sorting pathway"/>
    <property type="evidence" value="ECO:0007669"/>
    <property type="project" value="TreeGrafter"/>
</dbReference>
<evidence type="ECO:0000256" key="5">
    <source>
        <dbReference type="ARBA" id="ARBA00053552"/>
    </source>
</evidence>
<sequence>MSSSKRKLYRLIQNATEPFTFEPDLALNLDITDLINQAQGNIPREAAFAIVRKVNDRNPTVAYLALNLLDICVKNCGYAFHLQIATKEFLNEFVRRFPERPPSRLNKIQVMILSLIEEWRRTICRTDRYHEDLGFIRDMHRLLSYKGYTFPEIAKDNLAVLSQKSVLKTAEELEKEDRDAMSAKLQEHIRRGTPHDLMEANKLMKVMAGYDSEHKRRYKEHVLVELEKVKRKASLFGEMLNEIKESDKLTPGDLYEELAYSLKAAVIKVDKILEELDSSDEYYNSVIDLKSLILALLCQYDHLLKGDFHSAQNTSSNAHSLFQSTSNLSKDANENLTVDPASTPTPASQSAMDLLIDLDIGSSMQPSTSNAQISSIQNSSPLQLPTGPPKSLDRTETPPAVGAISLSENFSNMSLSSQQTDPVGNNILPTTVFSNEHVVFQLAPKKITDGKYVLLATYSNSNSSKNIENLQSFIALPKKYSLELKPQSGTRLSPLQQKGIHQEMFVSNVSTDTTELPMRFKFTYYVNNVQEEHTGQSTVKLN</sequence>
<dbReference type="OrthoDB" id="2018246at2759"/>
<dbReference type="HOGENOM" id="CLU_017092_0_0_1"/>